<feature type="transmembrane region" description="Helical" evidence="1">
    <location>
        <begin position="26"/>
        <end position="49"/>
    </location>
</feature>
<feature type="transmembrane region" description="Helical" evidence="1">
    <location>
        <begin position="389"/>
        <end position="407"/>
    </location>
</feature>
<accession>A0A8J3BHD8</accession>
<dbReference type="RefSeq" id="WP_189113249.1">
    <property type="nucleotide sequence ID" value="NZ_BMQC01000003.1"/>
</dbReference>
<feature type="transmembrane region" description="Helical" evidence="1">
    <location>
        <begin position="203"/>
        <end position="226"/>
    </location>
</feature>
<dbReference type="Proteomes" id="UP000662200">
    <property type="component" value="Unassembled WGS sequence"/>
</dbReference>
<evidence type="ECO:0008006" key="4">
    <source>
        <dbReference type="Google" id="ProtNLM"/>
    </source>
</evidence>
<feature type="transmembrane region" description="Helical" evidence="1">
    <location>
        <begin position="279"/>
        <end position="304"/>
    </location>
</feature>
<keyword evidence="1" id="KW-0472">Membrane</keyword>
<dbReference type="EMBL" id="BMQC01000003">
    <property type="protein sequence ID" value="GGK21735.1"/>
    <property type="molecule type" value="Genomic_DNA"/>
</dbReference>
<feature type="transmembrane region" description="Helical" evidence="1">
    <location>
        <begin position="247"/>
        <end position="267"/>
    </location>
</feature>
<feature type="transmembrane region" description="Helical" evidence="1">
    <location>
        <begin position="434"/>
        <end position="457"/>
    </location>
</feature>
<keyword evidence="1" id="KW-0812">Transmembrane</keyword>
<gene>
    <name evidence="2" type="ORF">GCM10010124_12790</name>
</gene>
<feature type="transmembrane region" description="Helical" evidence="1">
    <location>
        <begin position="477"/>
        <end position="502"/>
    </location>
</feature>
<proteinExistence type="predicted"/>
<keyword evidence="1" id="KW-1133">Transmembrane helix</keyword>
<name>A0A8J3BHD8_9ACTN</name>
<evidence type="ECO:0000313" key="3">
    <source>
        <dbReference type="Proteomes" id="UP000662200"/>
    </source>
</evidence>
<evidence type="ECO:0000313" key="2">
    <source>
        <dbReference type="EMBL" id="GGK21735.1"/>
    </source>
</evidence>
<dbReference type="AlphaFoldDB" id="A0A8J3BHD8"/>
<protein>
    <recommendedName>
        <fullName evidence="4">FtsX-like permease family protein</fullName>
    </recommendedName>
</protein>
<reference evidence="2" key="1">
    <citation type="journal article" date="2014" name="Int. J. Syst. Evol. Microbiol.">
        <title>Complete genome sequence of Corynebacterium casei LMG S-19264T (=DSM 44701T), isolated from a smear-ripened cheese.</title>
        <authorList>
            <consortium name="US DOE Joint Genome Institute (JGI-PGF)"/>
            <person name="Walter F."/>
            <person name="Albersmeier A."/>
            <person name="Kalinowski J."/>
            <person name="Ruckert C."/>
        </authorList>
    </citation>
    <scope>NUCLEOTIDE SEQUENCE</scope>
    <source>
        <strain evidence="2">JCM 3091</strain>
    </source>
</reference>
<comment type="caution">
    <text evidence="2">The sequence shown here is derived from an EMBL/GenBank/DDBJ whole genome shotgun (WGS) entry which is preliminary data.</text>
</comment>
<reference evidence="2" key="2">
    <citation type="submission" date="2020-09" db="EMBL/GenBank/DDBJ databases">
        <authorList>
            <person name="Sun Q."/>
            <person name="Ohkuma M."/>
        </authorList>
    </citation>
    <scope>NUCLEOTIDE SEQUENCE</scope>
    <source>
        <strain evidence="2">JCM 3091</strain>
    </source>
</reference>
<evidence type="ECO:0000256" key="1">
    <source>
        <dbReference type="SAM" id="Phobius"/>
    </source>
</evidence>
<feature type="transmembrane region" description="Helical" evidence="1">
    <location>
        <begin position="70"/>
        <end position="93"/>
    </location>
</feature>
<keyword evidence="3" id="KW-1185">Reference proteome</keyword>
<sequence length="514" mass="52621">MRAGTLVRLACAGTRADRARVTVTALSAALAAAVLLAAANVAAIGPLGGRSDSDRWARHYATELLREPGLRPGVILALLLLAVPVLALAGQAVRLGAPERDRRLAGLRLAGATPGDVTRVAAAEAGLAAAVGTLLGAAAYGVAHATVDARAEVTYLLPPGVAGTVWATTPSGGRPVTIVAGEVVTAGFPPPEVLWLPTDVWPAWWAVCAVVVGVPLVASAATALLLRRVAASPWGVRRRTRTGRPRHWPVAGLLGAVALFGGLLSLARRGAVLPEWLVLGLALAVLLLVVASVVSAAAVVSYQLGRWWSRWARRPAVLLAGRRLLADPWANSRTFTALLAAGLVAGISVGQRELFLLRERAEMADAAAQGSPGSGRDTFYLPSMDLVDTTIGIGAAIALAGLLVAVVEDLVTRRRAHACLVASGVPARVLGASVLLRTLGPLTPVVVLAVAAGFGLQRPFASGYDINGHAVAVPVPWWGLATAVALLVGGAAAAVGAGLVLLRRTTGLHELRVG</sequence>
<organism evidence="2 3">
    <name type="scientific">Pilimelia terevasa</name>
    <dbReference type="NCBI Taxonomy" id="53372"/>
    <lineage>
        <taxon>Bacteria</taxon>
        <taxon>Bacillati</taxon>
        <taxon>Actinomycetota</taxon>
        <taxon>Actinomycetes</taxon>
        <taxon>Micromonosporales</taxon>
        <taxon>Micromonosporaceae</taxon>
        <taxon>Pilimelia</taxon>
    </lineage>
</organism>
<feature type="transmembrane region" description="Helical" evidence="1">
    <location>
        <begin position="332"/>
        <end position="350"/>
    </location>
</feature>